<comment type="caution">
    <text evidence="1">The sequence shown here is derived from an EMBL/GenBank/DDBJ whole genome shotgun (WGS) entry which is preliminary data.</text>
</comment>
<gene>
    <name evidence="1" type="ORF">BpHYR1_012097</name>
</gene>
<dbReference type="AlphaFoldDB" id="A0A3M7R3N9"/>
<reference evidence="1 2" key="1">
    <citation type="journal article" date="2018" name="Sci. Rep.">
        <title>Genomic signatures of local adaptation to the degree of environmental predictability in rotifers.</title>
        <authorList>
            <person name="Franch-Gras L."/>
            <person name="Hahn C."/>
            <person name="Garcia-Roger E.M."/>
            <person name="Carmona M.J."/>
            <person name="Serra M."/>
            <person name="Gomez A."/>
        </authorList>
    </citation>
    <scope>NUCLEOTIDE SEQUENCE [LARGE SCALE GENOMIC DNA]</scope>
    <source>
        <strain evidence="1">HYR1</strain>
    </source>
</reference>
<dbReference type="EMBL" id="REGN01004328">
    <property type="protein sequence ID" value="RNA17994.1"/>
    <property type="molecule type" value="Genomic_DNA"/>
</dbReference>
<keyword evidence="2" id="KW-1185">Reference proteome</keyword>
<protein>
    <submittedName>
        <fullName evidence="1">Uncharacterized protein</fullName>
    </submittedName>
</protein>
<organism evidence="1 2">
    <name type="scientific">Brachionus plicatilis</name>
    <name type="common">Marine rotifer</name>
    <name type="synonym">Brachionus muelleri</name>
    <dbReference type="NCBI Taxonomy" id="10195"/>
    <lineage>
        <taxon>Eukaryota</taxon>
        <taxon>Metazoa</taxon>
        <taxon>Spiralia</taxon>
        <taxon>Gnathifera</taxon>
        <taxon>Rotifera</taxon>
        <taxon>Eurotatoria</taxon>
        <taxon>Monogononta</taxon>
        <taxon>Pseudotrocha</taxon>
        <taxon>Ploima</taxon>
        <taxon>Brachionidae</taxon>
        <taxon>Brachionus</taxon>
    </lineage>
</organism>
<evidence type="ECO:0000313" key="2">
    <source>
        <dbReference type="Proteomes" id="UP000276133"/>
    </source>
</evidence>
<name>A0A3M7R3N9_BRAPC</name>
<dbReference type="Proteomes" id="UP000276133">
    <property type="component" value="Unassembled WGS sequence"/>
</dbReference>
<proteinExistence type="predicted"/>
<sequence length="224" mass="25537">MYLDSKPLLYSSTSLTVNETEWLSPALTYLSLNSKSRFETVSSLSLIYASLKRTAEFWITSNLLILVSERDLLPYVALDCAVQTNVLPLKWSKNNKTNWSFKYSYSSFISSKSGFSLRIALNARVKINDDDRLSNGFEIQNIIKNRFKYYSSHQLMFYQNDCDFNSSENESDLEQAVVEQEPLSNSVIKKAYVAEVTVEGTVEDTVEATVDLPRKRGRPKKSST</sequence>
<accession>A0A3M7R3N9</accession>
<evidence type="ECO:0000313" key="1">
    <source>
        <dbReference type="EMBL" id="RNA17994.1"/>
    </source>
</evidence>